<sequence length="568" mass="64970">MDDMLEFIPNAETIPTCNSFGKNVRVQKRVRSQAMKDFREPTRTSYFLALKLDCKLSEIPYGPGPKSNAGWCREVTQAIESDIDIGGHGGMIYQMSWVCIRRASPPGPRLRAQSAVASGDTRHDSCLLSPGFTYLPRVDAYSRDDNHTRPAEGRTERHIPLLSYHSKASIQQNHLRLTTHIRTRKMVNAPEKYLAAKRSLGFLHASSSYFSNSLGTFFSEIDAILSDSIRNDPWAIRMDPNLMAGIRRITQNHSPRLWSRDLETRRRILVKVRDYEEYPEELYCTFPLMIDVVVGYLLGRRNQYRHKQKKTAKFADCVREQEAQESGEGQDEQGEDEDAKEVRRGTSSYKIDGNRDYIDDIGMVDGHSWEHRKYIHHSLCPASQPRSLLTSLLPSSRYWEVATCHAATTIQHAIDLAHFSPPSTNIAAHPIAKCSNITTSLPNAPFLQFQRETMNSRSMLTVQHMLGFRPAENMKNSDLRSHPTWQNLLQDIAPIEQGYSHMTNQQLENSTDLTIEVRLLADIYGPIIWSDDLEDRDDLLTRAHENSHGGLYPRDLYWSDPLHQEMLD</sequence>
<dbReference type="Proteomes" id="UP000016932">
    <property type="component" value="Unassembled WGS sequence"/>
</dbReference>
<dbReference type="AlphaFoldDB" id="M2ZCL8"/>
<protein>
    <submittedName>
        <fullName evidence="2">Uncharacterized protein</fullName>
    </submittedName>
</protein>
<dbReference type="RefSeq" id="XP_007932510.1">
    <property type="nucleotide sequence ID" value="XM_007934319.1"/>
</dbReference>
<gene>
    <name evidence="2" type="ORF">MYCFIDRAFT_180520</name>
</gene>
<name>M2ZCL8_PSEFD</name>
<dbReference type="KEGG" id="pfj:MYCFIDRAFT_180520"/>
<keyword evidence="3" id="KW-1185">Reference proteome</keyword>
<dbReference type="VEuPathDB" id="FungiDB:MYCFIDRAFT_180520"/>
<feature type="region of interest" description="Disordered" evidence="1">
    <location>
        <begin position="320"/>
        <end position="346"/>
    </location>
</feature>
<accession>M2ZCL8</accession>
<dbReference type="GeneID" id="19334436"/>
<proteinExistence type="predicted"/>
<evidence type="ECO:0000313" key="3">
    <source>
        <dbReference type="Proteomes" id="UP000016932"/>
    </source>
</evidence>
<feature type="compositionally biased region" description="Acidic residues" evidence="1">
    <location>
        <begin position="323"/>
        <end position="339"/>
    </location>
</feature>
<dbReference type="EMBL" id="KB446573">
    <property type="protein sequence ID" value="EME76854.1"/>
    <property type="molecule type" value="Genomic_DNA"/>
</dbReference>
<organism evidence="2 3">
    <name type="scientific">Pseudocercospora fijiensis (strain CIRAD86)</name>
    <name type="common">Black leaf streak disease fungus</name>
    <name type="synonym">Mycosphaerella fijiensis</name>
    <dbReference type="NCBI Taxonomy" id="383855"/>
    <lineage>
        <taxon>Eukaryota</taxon>
        <taxon>Fungi</taxon>
        <taxon>Dikarya</taxon>
        <taxon>Ascomycota</taxon>
        <taxon>Pezizomycotina</taxon>
        <taxon>Dothideomycetes</taxon>
        <taxon>Dothideomycetidae</taxon>
        <taxon>Mycosphaerellales</taxon>
        <taxon>Mycosphaerellaceae</taxon>
        <taxon>Pseudocercospora</taxon>
    </lineage>
</organism>
<evidence type="ECO:0000256" key="1">
    <source>
        <dbReference type="SAM" id="MobiDB-lite"/>
    </source>
</evidence>
<evidence type="ECO:0000313" key="2">
    <source>
        <dbReference type="EMBL" id="EME76854.1"/>
    </source>
</evidence>
<dbReference type="HOGENOM" id="CLU_479893_0_0_1"/>
<reference evidence="2 3" key="1">
    <citation type="journal article" date="2012" name="PLoS Pathog.">
        <title>Diverse lifestyles and strategies of plant pathogenesis encoded in the genomes of eighteen Dothideomycetes fungi.</title>
        <authorList>
            <person name="Ohm R.A."/>
            <person name="Feau N."/>
            <person name="Henrissat B."/>
            <person name="Schoch C.L."/>
            <person name="Horwitz B.A."/>
            <person name="Barry K.W."/>
            <person name="Condon B.J."/>
            <person name="Copeland A.C."/>
            <person name="Dhillon B."/>
            <person name="Glaser F."/>
            <person name="Hesse C.N."/>
            <person name="Kosti I."/>
            <person name="LaButti K."/>
            <person name="Lindquist E.A."/>
            <person name="Lucas S."/>
            <person name="Salamov A.A."/>
            <person name="Bradshaw R.E."/>
            <person name="Ciuffetti L."/>
            <person name="Hamelin R.C."/>
            <person name="Kema G.H.J."/>
            <person name="Lawrence C."/>
            <person name="Scott J.A."/>
            <person name="Spatafora J.W."/>
            <person name="Turgeon B.G."/>
            <person name="de Wit P.J.G.M."/>
            <person name="Zhong S."/>
            <person name="Goodwin S.B."/>
            <person name="Grigoriev I.V."/>
        </authorList>
    </citation>
    <scope>NUCLEOTIDE SEQUENCE [LARGE SCALE GENOMIC DNA]</scope>
    <source>
        <strain evidence="2 3">CIRAD86</strain>
    </source>
</reference>